<feature type="chain" id="PRO_5002142356" evidence="1">
    <location>
        <begin position="19"/>
        <end position="631"/>
    </location>
</feature>
<evidence type="ECO:0000256" key="1">
    <source>
        <dbReference type="SAM" id="SignalP"/>
    </source>
</evidence>
<dbReference type="CDD" id="cd03143">
    <property type="entry name" value="A4_beta-galactosidase_middle_domain"/>
    <property type="match status" value="1"/>
</dbReference>
<keyword evidence="1" id="KW-0732">Signal</keyword>
<reference evidence="2 3" key="2">
    <citation type="journal article" date="2015" name="PLoS ONE">
        <title>Whole-Genome Optical Mapping and Finished Genome Sequence of Sphingobacterium deserti sp. nov., a New Species Isolated from the Western Desert of China.</title>
        <authorList>
            <person name="Teng C."/>
            <person name="Zhou Z."/>
            <person name="Molnar I."/>
            <person name="Li X."/>
            <person name="Tang R."/>
            <person name="Chen M."/>
            <person name="Wang L."/>
            <person name="Su S."/>
            <person name="Zhang W."/>
            <person name="Lin M."/>
        </authorList>
    </citation>
    <scope>NUCLEOTIDE SEQUENCE [LARGE SCALE GENOMIC DNA]</scope>
    <source>
        <strain evidence="3">ACCC05744</strain>
    </source>
</reference>
<name>A0A0B8TAD0_9SPHI</name>
<gene>
    <name evidence="2" type="ORF">DI53_1267</name>
</gene>
<organism evidence="2 3">
    <name type="scientific">Sphingobacterium deserti</name>
    <dbReference type="NCBI Taxonomy" id="1229276"/>
    <lineage>
        <taxon>Bacteria</taxon>
        <taxon>Pseudomonadati</taxon>
        <taxon>Bacteroidota</taxon>
        <taxon>Sphingobacteriia</taxon>
        <taxon>Sphingobacteriales</taxon>
        <taxon>Sphingobacteriaceae</taxon>
        <taxon>Sphingobacterium</taxon>
    </lineage>
</organism>
<keyword evidence="3" id="KW-1185">Reference proteome</keyword>
<evidence type="ECO:0000313" key="3">
    <source>
        <dbReference type="Proteomes" id="UP000031802"/>
    </source>
</evidence>
<sequence length="631" mass="67715">MKVFVSFLLIFSSLFSLLSCSGKLGEDGPIDANTVRLTVEVGGIEDLAIDVPAAKMQRLATTSQPSFEKREAPIRSLSSGILVQAVSDEKNLAAGAVTSRNQKVDRVVSMQSNRGNTARQVMAEGMKYRILLYEKASGTFYRSYVATAGTKLEIDVVKSQEYNWIAYSYNNTKDVPLPASTASPTINTPTDTELLYASGSVTAAQQQVPLLITFAHKLAKISLSLNTEGMYADIVHVRAALETADYVRSGTFDLRTGLTGNLVSLSTSEIDFQDADPSSKNLKVATFYTADPDKLRAITIQISSLSVKYPNGTTEDVVTDAAPMRSSFGPYNPAIGKEAIANLNLWKVLKTKKMVHVGRVAGFGYSASDMASYNMLANSRNFGNLSSSLVKMQPFTHVTVNADGRLLSQLNAAVKPDIILMAVYYNMSRAEIEALADYTRAGGVVLLFTDNAGGIPEQNAHLDYLKNVFNTTSIQRGSVGGGGYVFPLANHDDIILNGPFGDIRSRAWGEDASLTTILEGLPASDVTIYSGASAVNSTTARTGATMFKHNSLNLFWIGDGGFLSNTSARGNVPSLIAFPFATDQNDFPVKKSSYGVGGNGHAAGSLSVYNSVVFANAMAWAVMRAEFFGIN</sequence>
<dbReference type="STRING" id="1229276.DI53_1267"/>
<feature type="signal peptide" evidence="1">
    <location>
        <begin position="1"/>
        <end position="18"/>
    </location>
</feature>
<dbReference type="Proteomes" id="UP000031802">
    <property type="component" value="Unassembled WGS sequence"/>
</dbReference>
<reference evidence="3" key="1">
    <citation type="submission" date="2014-04" db="EMBL/GenBank/DDBJ databases">
        <title>Whole-Genome optical mapping and complete genome sequence of Sphingobacterium deserti sp. nov., a new spaces isolated from desert in the west of China.</title>
        <authorList>
            <person name="Teng C."/>
            <person name="Zhou Z."/>
            <person name="Li X."/>
            <person name="Chen M."/>
            <person name="Lin M."/>
            <person name="Wang L."/>
            <person name="Su S."/>
            <person name="Zhang C."/>
            <person name="Zhang W."/>
        </authorList>
    </citation>
    <scope>NUCLEOTIDE SEQUENCE [LARGE SCALE GENOMIC DNA]</scope>
    <source>
        <strain evidence="3">ACCC05744</strain>
    </source>
</reference>
<dbReference type="PATRIC" id="fig|1229276.3.peg.1309"/>
<dbReference type="eggNOG" id="ENOG502Z7Z7">
    <property type="taxonomic scope" value="Bacteria"/>
</dbReference>
<dbReference type="RefSeq" id="WP_037496722.1">
    <property type="nucleotide sequence ID" value="NZ_JJMU01000021.1"/>
</dbReference>
<dbReference type="AlphaFoldDB" id="A0A0B8TAD0"/>
<proteinExistence type="predicted"/>
<accession>A0A0B8TAD0</accession>
<dbReference type="InterPro" id="IPR025049">
    <property type="entry name" value="Mfa-like_1"/>
</dbReference>
<evidence type="ECO:0000313" key="2">
    <source>
        <dbReference type="EMBL" id="KGE15040.1"/>
    </source>
</evidence>
<protein>
    <submittedName>
        <fullName evidence="2">Uncharacterized protein</fullName>
    </submittedName>
</protein>
<dbReference type="Pfam" id="PF13149">
    <property type="entry name" value="Mfa_like_1"/>
    <property type="match status" value="1"/>
</dbReference>
<dbReference type="PROSITE" id="PS51257">
    <property type="entry name" value="PROKAR_LIPOPROTEIN"/>
    <property type="match status" value="1"/>
</dbReference>
<comment type="caution">
    <text evidence="2">The sequence shown here is derived from an EMBL/GenBank/DDBJ whole genome shotgun (WGS) entry which is preliminary data.</text>
</comment>
<dbReference type="OrthoDB" id="692440at2"/>
<dbReference type="EMBL" id="JJMU01000021">
    <property type="protein sequence ID" value="KGE15040.1"/>
    <property type="molecule type" value="Genomic_DNA"/>
</dbReference>